<dbReference type="Proteomes" id="UP001153269">
    <property type="component" value="Unassembled WGS sequence"/>
</dbReference>
<proteinExistence type="predicted"/>
<evidence type="ECO:0000313" key="3">
    <source>
        <dbReference type="Proteomes" id="UP001153269"/>
    </source>
</evidence>
<reference evidence="2" key="1">
    <citation type="submission" date="2020-03" db="EMBL/GenBank/DDBJ databases">
        <authorList>
            <person name="Weist P."/>
        </authorList>
    </citation>
    <scope>NUCLEOTIDE SEQUENCE</scope>
</reference>
<protein>
    <submittedName>
        <fullName evidence="2">Uncharacterized protein</fullName>
    </submittedName>
</protein>
<dbReference type="EMBL" id="CADEAL010003961">
    <property type="protein sequence ID" value="CAB1447974.1"/>
    <property type="molecule type" value="Genomic_DNA"/>
</dbReference>
<keyword evidence="3" id="KW-1185">Reference proteome</keyword>
<organism evidence="2 3">
    <name type="scientific">Pleuronectes platessa</name>
    <name type="common">European plaice</name>
    <dbReference type="NCBI Taxonomy" id="8262"/>
    <lineage>
        <taxon>Eukaryota</taxon>
        <taxon>Metazoa</taxon>
        <taxon>Chordata</taxon>
        <taxon>Craniata</taxon>
        <taxon>Vertebrata</taxon>
        <taxon>Euteleostomi</taxon>
        <taxon>Actinopterygii</taxon>
        <taxon>Neopterygii</taxon>
        <taxon>Teleostei</taxon>
        <taxon>Neoteleostei</taxon>
        <taxon>Acanthomorphata</taxon>
        <taxon>Carangaria</taxon>
        <taxon>Pleuronectiformes</taxon>
        <taxon>Pleuronectoidei</taxon>
        <taxon>Pleuronectidae</taxon>
        <taxon>Pleuronectes</taxon>
    </lineage>
</organism>
<sequence>MGSVRLRPGRLLCLMQCRLAAGLSSQGTQGKQRTAALNISAMYLLRPGVVHQALAPGAHGFNDAFKCTVEPWQCDKRQNVPVARLIVVQEWKRLLALSRSLPSEIVIALSSTGATILSSRTGEFSSGQIESLAPNPRQLHSHQCQSETATCSNTTATGFLPPLARVCQFEQHSNTVEKMFSRAAELHVTTHASAGSVWCTAESGGGGTRRRARTRAPVSEYEIAGCQADADAVMRYYLL</sequence>
<feature type="chain" id="PRO_5040509949" evidence="1">
    <location>
        <begin position="23"/>
        <end position="239"/>
    </location>
</feature>
<accession>A0A9N7VDV5</accession>
<feature type="signal peptide" evidence="1">
    <location>
        <begin position="1"/>
        <end position="22"/>
    </location>
</feature>
<evidence type="ECO:0000256" key="1">
    <source>
        <dbReference type="SAM" id="SignalP"/>
    </source>
</evidence>
<name>A0A9N7VDV5_PLEPL</name>
<gene>
    <name evidence="2" type="ORF">PLEPLA_LOCUS35639</name>
</gene>
<evidence type="ECO:0000313" key="2">
    <source>
        <dbReference type="EMBL" id="CAB1447974.1"/>
    </source>
</evidence>
<keyword evidence="1" id="KW-0732">Signal</keyword>
<dbReference type="AlphaFoldDB" id="A0A9N7VDV5"/>
<comment type="caution">
    <text evidence="2">The sequence shown here is derived from an EMBL/GenBank/DDBJ whole genome shotgun (WGS) entry which is preliminary data.</text>
</comment>